<evidence type="ECO:0000313" key="3">
    <source>
        <dbReference type="Proteomes" id="UP000281553"/>
    </source>
</evidence>
<evidence type="ECO:0008006" key="4">
    <source>
        <dbReference type="Google" id="ProtNLM"/>
    </source>
</evidence>
<keyword evidence="1" id="KW-0812">Transmembrane</keyword>
<accession>A0A3P7NMV2</accession>
<dbReference type="OrthoDB" id="6270003at2759"/>
<evidence type="ECO:0000313" key="2">
    <source>
        <dbReference type="EMBL" id="VDN35477.1"/>
    </source>
</evidence>
<feature type="transmembrane region" description="Helical" evidence="1">
    <location>
        <begin position="85"/>
        <end position="106"/>
    </location>
</feature>
<name>A0A3P7NMV2_DIBLA</name>
<proteinExistence type="predicted"/>
<keyword evidence="3" id="KW-1185">Reference proteome</keyword>
<dbReference type="AlphaFoldDB" id="A0A3P7NMV2"/>
<keyword evidence="1" id="KW-1133">Transmembrane helix</keyword>
<organism evidence="2 3">
    <name type="scientific">Dibothriocephalus latus</name>
    <name type="common">Fish tapeworm</name>
    <name type="synonym">Diphyllobothrium latum</name>
    <dbReference type="NCBI Taxonomy" id="60516"/>
    <lineage>
        <taxon>Eukaryota</taxon>
        <taxon>Metazoa</taxon>
        <taxon>Spiralia</taxon>
        <taxon>Lophotrochozoa</taxon>
        <taxon>Platyhelminthes</taxon>
        <taxon>Cestoda</taxon>
        <taxon>Eucestoda</taxon>
        <taxon>Diphyllobothriidea</taxon>
        <taxon>Diphyllobothriidae</taxon>
        <taxon>Dibothriocephalus</taxon>
    </lineage>
</organism>
<evidence type="ECO:0000256" key="1">
    <source>
        <dbReference type="SAM" id="Phobius"/>
    </source>
</evidence>
<sequence>MLFRNEYDQLLRRAESVQRGQTLFGLPVMDISDLKAVGRQLDLLQRLYGLYSDVYKLAGSFEDQMWRDANIDDIETSLLALQTRYAYVGPLLTGSLFFSSYISLLAGSNRFQFQ</sequence>
<keyword evidence="1" id="KW-0472">Membrane</keyword>
<gene>
    <name evidence="2" type="ORF">DILT_LOCUS16786</name>
</gene>
<dbReference type="Proteomes" id="UP000281553">
    <property type="component" value="Unassembled WGS sequence"/>
</dbReference>
<reference evidence="2 3" key="1">
    <citation type="submission" date="2018-11" db="EMBL/GenBank/DDBJ databases">
        <authorList>
            <consortium name="Pathogen Informatics"/>
        </authorList>
    </citation>
    <scope>NUCLEOTIDE SEQUENCE [LARGE SCALE GENOMIC DNA]</scope>
</reference>
<dbReference type="EMBL" id="UYRU01087136">
    <property type="protein sequence ID" value="VDN35477.1"/>
    <property type="molecule type" value="Genomic_DNA"/>
</dbReference>
<protein>
    <recommendedName>
        <fullName evidence="4">Dynein heavy chain tail domain-containing protein</fullName>
    </recommendedName>
</protein>